<dbReference type="Pfam" id="PF00440">
    <property type="entry name" value="TetR_N"/>
    <property type="match status" value="1"/>
</dbReference>
<evidence type="ECO:0000259" key="5">
    <source>
        <dbReference type="PROSITE" id="PS50977"/>
    </source>
</evidence>
<dbReference type="InterPro" id="IPR009057">
    <property type="entry name" value="Homeodomain-like_sf"/>
</dbReference>
<dbReference type="PANTHER" id="PTHR30055:SF234">
    <property type="entry name" value="HTH-TYPE TRANSCRIPTIONAL REGULATOR BETI"/>
    <property type="match status" value="1"/>
</dbReference>
<dbReference type="GO" id="GO:0003700">
    <property type="term" value="F:DNA-binding transcription factor activity"/>
    <property type="evidence" value="ECO:0007669"/>
    <property type="project" value="TreeGrafter"/>
</dbReference>
<dbReference type="InterPro" id="IPR036271">
    <property type="entry name" value="Tet_transcr_reg_TetR-rel_C_sf"/>
</dbReference>
<dbReference type="RefSeq" id="WP_050674343.1">
    <property type="nucleotide sequence ID" value="NZ_CVQZ01000008.1"/>
</dbReference>
<evidence type="ECO:0000256" key="3">
    <source>
        <dbReference type="ARBA" id="ARBA00023163"/>
    </source>
</evidence>
<evidence type="ECO:0000256" key="4">
    <source>
        <dbReference type="PROSITE-ProRule" id="PRU00335"/>
    </source>
</evidence>
<keyword evidence="3" id="KW-0804">Transcription</keyword>
<gene>
    <name evidence="6" type="ORF">NIT7321_03690</name>
</gene>
<dbReference type="GO" id="GO:0000976">
    <property type="term" value="F:transcription cis-regulatory region binding"/>
    <property type="evidence" value="ECO:0007669"/>
    <property type="project" value="TreeGrafter"/>
</dbReference>
<dbReference type="InterPro" id="IPR001647">
    <property type="entry name" value="HTH_TetR"/>
</dbReference>
<organism evidence="6 7">
    <name type="scientific">Phaeobacter italicus</name>
    <dbReference type="NCBI Taxonomy" id="481446"/>
    <lineage>
        <taxon>Bacteria</taxon>
        <taxon>Pseudomonadati</taxon>
        <taxon>Pseudomonadota</taxon>
        <taxon>Alphaproteobacteria</taxon>
        <taxon>Rhodobacterales</taxon>
        <taxon>Roseobacteraceae</taxon>
        <taxon>Phaeobacter</taxon>
    </lineage>
</organism>
<dbReference type="EMBL" id="CVRL01000045">
    <property type="protein sequence ID" value="CRL12810.1"/>
    <property type="molecule type" value="Genomic_DNA"/>
</dbReference>
<dbReference type="SUPFAM" id="SSF46689">
    <property type="entry name" value="Homeodomain-like"/>
    <property type="match status" value="1"/>
</dbReference>
<dbReference type="Gene3D" id="1.10.357.10">
    <property type="entry name" value="Tetracycline Repressor, domain 2"/>
    <property type="match status" value="1"/>
</dbReference>
<proteinExistence type="predicted"/>
<dbReference type="InterPro" id="IPR050109">
    <property type="entry name" value="HTH-type_TetR-like_transc_reg"/>
</dbReference>
<name>A0A0H5DL50_9RHOB</name>
<sequence length="198" mass="21478">MSRPPQKRRLETRARLLEVADAQIANVGYSGLRVEDVVAEAGVAKGTLFSHFGDKDGLLAVLIGARMMAILDDTEASPAPQTVTDLVDRLLPVVTFVAEDRVIFDLLLRYSGTTGTQTDEVITQSFFRQIALWAGWVSALQATGEIRRDQPAEHLAEGMQAFLNHVLALSFCAAHGAPADFRKELGGYLTAWLAPQAG</sequence>
<protein>
    <submittedName>
        <fullName evidence="6">Bacterial regulatory proteins, tetR family</fullName>
    </submittedName>
</protein>
<dbReference type="PROSITE" id="PS50977">
    <property type="entry name" value="HTH_TETR_2"/>
    <property type="match status" value="1"/>
</dbReference>
<dbReference type="PANTHER" id="PTHR30055">
    <property type="entry name" value="HTH-TYPE TRANSCRIPTIONAL REGULATOR RUTR"/>
    <property type="match status" value="1"/>
</dbReference>
<dbReference type="OrthoDB" id="9811084at2"/>
<dbReference type="SUPFAM" id="SSF48498">
    <property type="entry name" value="Tetracyclin repressor-like, C-terminal domain"/>
    <property type="match status" value="1"/>
</dbReference>
<dbReference type="AlphaFoldDB" id="A0A0H5DL50"/>
<evidence type="ECO:0000256" key="1">
    <source>
        <dbReference type="ARBA" id="ARBA00023015"/>
    </source>
</evidence>
<dbReference type="STRING" id="481446.NIT7645_03013"/>
<keyword evidence="1" id="KW-0805">Transcription regulation</keyword>
<reference evidence="6 7" key="1">
    <citation type="submission" date="2015-05" db="EMBL/GenBank/DDBJ databases">
        <authorList>
            <person name="Rodrigo-Torres Lidia"/>
            <person name="Arahal R.David."/>
        </authorList>
    </citation>
    <scope>NUCLEOTIDE SEQUENCE [LARGE SCALE GENOMIC DNA]</scope>
    <source>
        <strain evidence="6 7">CECT 7321</strain>
    </source>
</reference>
<evidence type="ECO:0000313" key="7">
    <source>
        <dbReference type="Proteomes" id="UP000043764"/>
    </source>
</evidence>
<accession>A0A0H5DL50</accession>
<evidence type="ECO:0000313" key="6">
    <source>
        <dbReference type="EMBL" id="CRL12810.1"/>
    </source>
</evidence>
<feature type="DNA-binding region" description="H-T-H motif" evidence="4">
    <location>
        <begin position="33"/>
        <end position="52"/>
    </location>
</feature>
<keyword evidence="2 4" id="KW-0238">DNA-binding</keyword>
<dbReference type="PRINTS" id="PR00455">
    <property type="entry name" value="HTHTETR"/>
</dbReference>
<evidence type="ECO:0000256" key="2">
    <source>
        <dbReference type="ARBA" id="ARBA00023125"/>
    </source>
</evidence>
<dbReference type="Proteomes" id="UP000043764">
    <property type="component" value="Unassembled WGS sequence"/>
</dbReference>
<feature type="domain" description="HTH tetR-type" evidence="5">
    <location>
        <begin position="10"/>
        <end position="70"/>
    </location>
</feature>
<keyword evidence="7" id="KW-1185">Reference proteome</keyword>